<protein>
    <submittedName>
        <fullName evidence="1">Uncharacterized protein</fullName>
    </submittedName>
</protein>
<comment type="caution">
    <text evidence="1">The sequence shown here is derived from an EMBL/GenBank/DDBJ whole genome shotgun (WGS) entry which is preliminary data.</text>
</comment>
<gene>
    <name evidence="1" type="ORF">SDC9_91924</name>
</gene>
<proteinExistence type="predicted"/>
<evidence type="ECO:0000313" key="1">
    <source>
        <dbReference type="EMBL" id="MPM45238.1"/>
    </source>
</evidence>
<accession>A0A644ZXU3</accession>
<dbReference type="AlphaFoldDB" id="A0A644ZXU3"/>
<sequence length="101" mass="11253">MQKITNTFGFRNTGHLDKNTFCLVEALNVGRNHTETVDTCAEHIKRVIGSAFYFLPEDSDYLVVGCCRGDPVTHSDAEDICQFTVGIYSFVVLTEKSDEIG</sequence>
<reference evidence="1" key="1">
    <citation type="submission" date="2019-08" db="EMBL/GenBank/DDBJ databases">
        <authorList>
            <person name="Kucharzyk K."/>
            <person name="Murdoch R.W."/>
            <person name="Higgins S."/>
            <person name="Loffler F."/>
        </authorList>
    </citation>
    <scope>NUCLEOTIDE SEQUENCE</scope>
</reference>
<organism evidence="1">
    <name type="scientific">bioreactor metagenome</name>
    <dbReference type="NCBI Taxonomy" id="1076179"/>
    <lineage>
        <taxon>unclassified sequences</taxon>
        <taxon>metagenomes</taxon>
        <taxon>ecological metagenomes</taxon>
    </lineage>
</organism>
<name>A0A644ZXU3_9ZZZZ</name>
<dbReference type="EMBL" id="VSSQ01010795">
    <property type="protein sequence ID" value="MPM45238.1"/>
    <property type="molecule type" value="Genomic_DNA"/>
</dbReference>